<reference evidence="4" key="1">
    <citation type="submission" date="2016-11" db="EMBL/GenBank/DDBJ databases">
        <authorList>
            <person name="Varghese N."/>
            <person name="Submissions S."/>
        </authorList>
    </citation>
    <scope>NUCLEOTIDE SEQUENCE [LARGE SCALE GENOMIC DNA]</scope>
    <source>
        <strain evidence="4">GAS401</strain>
    </source>
</reference>
<keyword evidence="4" id="KW-1185">Reference proteome</keyword>
<dbReference type="Gene3D" id="3.10.580.10">
    <property type="entry name" value="CBS-domain"/>
    <property type="match status" value="1"/>
</dbReference>
<dbReference type="InterPro" id="IPR050486">
    <property type="entry name" value="Mannose-1P_guanyltransferase"/>
</dbReference>
<protein>
    <submittedName>
        <fullName evidence="3">CBS domain-containing protein</fullName>
    </submittedName>
</protein>
<proteinExistence type="predicted"/>
<dbReference type="OrthoDB" id="9814110at2"/>
<evidence type="ECO:0000313" key="3">
    <source>
        <dbReference type="EMBL" id="SHN82419.1"/>
    </source>
</evidence>
<dbReference type="EMBL" id="LT670849">
    <property type="protein sequence ID" value="SHN82419.1"/>
    <property type="molecule type" value="Genomic_DNA"/>
</dbReference>
<dbReference type="Proteomes" id="UP000184096">
    <property type="component" value="Chromosome I"/>
</dbReference>
<dbReference type="Pfam" id="PF00571">
    <property type="entry name" value="CBS"/>
    <property type="match status" value="2"/>
</dbReference>
<dbReference type="RefSeq" id="WP_072822062.1">
    <property type="nucleotide sequence ID" value="NZ_LT670849.1"/>
</dbReference>
<feature type="domain" description="CBS" evidence="2">
    <location>
        <begin position="67"/>
        <end position="123"/>
    </location>
</feature>
<sequence length="349" mass="38463">MDSSWKKAVVAPEQTMEDALKAINAGGLRIAFVVSAAGKILGTVSDGDTRRALIARVLLTDSVTRVMNPNPRTLPPTADRELVLSIMEQHDLLVIPIVNDQNEVLGVHVHRELTQPHSRNNLVFIMAGGFGTRLHPLTLSCPKPMLEVDGKPILERTIERFIAAGFLRFAISVHYLPDMIKSHFGDGSRWDAKISYIEEKEPLGTAGALGLLERREGQPLIVINGDVVTDVDVPALLAFHTKTEAALTMCVREHDIQVPYGVVKTDGADVLDVVEKPTHKFFVNAGIYVLSPALLNSVAPNVRLDMPDLIRRAISDRKLVKMFPIHERWADIGRFDDFNRAVAGSIGRI</sequence>
<dbReference type="PROSITE" id="PS51371">
    <property type="entry name" value="CBS"/>
    <property type="match status" value="2"/>
</dbReference>
<accession>A0A1M7UHF5</accession>
<gene>
    <name evidence="3" type="ORF">SAMN05444170_5106</name>
</gene>
<dbReference type="Pfam" id="PF00483">
    <property type="entry name" value="NTP_transferase"/>
    <property type="match status" value="1"/>
</dbReference>
<dbReference type="InterPro" id="IPR000644">
    <property type="entry name" value="CBS_dom"/>
</dbReference>
<evidence type="ECO:0000313" key="4">
    <source>
        <dbReference type="Proteomes" id="UP000184096"/>
    </source>
</evidence>
<dbReference type="CDD" id="cd06426">
    <property type="entry name" value="NTP_transferase_like_2"/>
    <property type="match status" value="1"/>
</dbReference>
<dbReference type="Gene3D" id="3.90.550.10">
    <property type="entry name" value="Spore Coat Polysaccharide Biosynthesis Protein SpsA, Chain A"/>
    <property type="match status" value="1"/>
</dbReference>
<keyword evidence="1" id="KW-0129">CBS domain</keyword>
<organism evidence="3 4">
    <name type="scientific">Bradyrhizobium erythrophlei</name>
    <dbReference type="NCBI Taxonomy" id="1437360"/>
    <lineage>
        <taxon>Bacteria</taxon>
        <taxon>Pseudomonadati</taxon>
        <taxon>Pseudomonadota</taxon>
        <taxon>Alphaproteobacteria</taxon>
        <taxon>Hyphomicrobiales</taxon>
        <taxon>Nitrobacteraceae</taxon>
        <taxon>Bradyrhizobium</taxon>
    </lineage>
</organism>
<evidence type="ECO:0000259" key="2">
    <source>
        <dbReference type="PROSITE" id="PS51371"/>
    </source>
</evidence>
<dbReference type="InterPro" id="IPR029044">
    <property type="entry name" value="Nucleotide-diphossugar_trans"/>
</dbReference>
<dbReference type="SUPFAM" id="SSF53448">
    <property type="entry name" value="Nucleotide-diphospho-sugar transferases"/>
    <property type="match status" value="1"/>
</dbReference>
<dbReference type="InterPro" id="IPR046342">
    <property type="entry name" value="CBS_dom_sf"/>
</dbReference>
<dbReference type="CDD" id="cd04607">
    <property type="entry name" value="CBS_pair_NTP_transferase_assoc"/>
    <property type="match status" value="1"/>
</dbReference>
<name>A0A1M7UHF5_9BRAD</name>
<dbReference type="AlphaFoldDB" id="A0A1M7UHF5"/>
<dbReference type="InterPro" id="IPR005835">
    <property type="entry name" value="NTP_transferase_dom"/>
</dbReference>
<dbReference type="PANTHER" id="PTHR22572">
    <property type="entry name" value="SUGAR-1-PHOSPHATE GUANYL TRANSFERASE"/>
    <property type="match status" value="1"/>
</dbReference>
<dbReference type="SUPFAM" id="SSF54631">
    <property type="entry name" value="CBS-domain pair"/>
    <property type="match status" value="1"/>
</dbReference>
<dbReference type="SMART" id="SM00116">
    <property type="entry name" value="CBS"/>
    <property type="match status" value="2"/>
</dbReference>
<feature type="domain" description="CBS" evidence="2">
    <location>
        <begin position="1"/>
        <end position="62"/>
    </location>
</feature>
<evidence type="ECO:0000256" key="1">
    <source>
        <dbReference type="PROSITE-ProRule" id="PRU00703"/>
    </source>
</evidence>